<protein>
    <submittedName>
        <fullName evidence="2">Uncharacterized protein</fullName>
    </submittedName>
</protein>
<gene>
    <name evidence="2" type="ORF">BN2614_LOCUS1</name>
</gene>
<keyword evidence="3" id="KW-1185">Reference proteome</keyword>
<sequence length="35" mass="3724">MRTGSTQDLLPEHSTGTSGEAQPKVASKAKTSREH</sequence>
<comment type="caution">
    <text evidence="2">The sequence shown here is derived from an EMBL/GenBank/DDBJ whole genome shotgun (WGS) entry which is preliminary data.</text>
</comment>
<reference evidence="2 3" key="1">
    <citation type="submission" date="2018-10" db="EMBL/GenBank/DDBJ databases">
        <authorList>
            <person name="Ekblom R."/>
            <person name="Jareborg N."/>
        </authorList>
    </citation>
    <scope>NUCLEOTIDE SEQUENCE [LARGE SCALE GENOMIC DNA]</scope>
    <source>
        <tissue evidence="2">Muscle</tissue>
    </source>
</reference>
<dbReference type="Proteomes" id="UP000269945">
    <property type="component" value="Unassembled WGS sequence"/>
</dbReference>
<evidence type="ECO:0000313" key="2">
    <source>
        <dbReference type="EMBL" id="VCW79031.1"/>
    </source>
</evidence>
<evidence type="ECO:0000256" key="1">
    <source>
        <dbReference type="SAM" id="MobiDB-lite"/>
    </source>
</evidence>
<accession>A0A9X9LQE0</accession>
<dbReference type="EMBL" id="CYRY02011210">
    <property type="protein sequence ID" value="VCW79031.1"/>
    <property type="molecule type" value="Genomic_DNA"/>
</dbReference>
<dbReference type="AlphaFoldDB" id="A0A9X9LQE0"/>
<evidence type="ECO:0000313" key="3">
    <source>
        <dbReference type="Proteomes" id="UP000269945"/>
    </source>
</evidence>
<feature type="region of interest" description="Disordered" evidence="1">
    <location>
        <begin position="1"/>
        <end position="35"/>
    </location>
</feature>
<feature type="compositionally biased region" description="Polar residues" evidence="1">
    <location>
        <begin position="1"/>
        <end position="20"/>
    </location>
</feature>
<name>A0A9X9LQE0_GULGU</name>
<proteinExistence type="predicted"/>
<organism evidence="2 3">
    <name type="scientific">Gulo gulo</name>
    <name type="common">Wolverine</name>
    <name type="synonym">Gluton</name>
    <dbReference type="NCBI Taxonomy" id="48420"/>
    <lineage>
        <taxon>Eukaryota</taxon>
        <taxon>Metazoa</taxon>
        <taxon>Chordata</taxon>
        <taxon>Craniata</taxon>
        <taxon>Vertebrata</taxon>
        <taxon>Euteleostomi</taxon>
        <taxon>Mammalia</taxon>
        <taxon>Eutheria</taxon>
        <taxon>Laurasiatheria</taxon>
        <taxon>Carnivora</taxon>
        <taxon>Caniformia</taxon>
        <taxon>Musteloidea</taxon>
        <taxon>Mustelidae</taxon>
        <taxon>Guloninae</taxon>
        <taxon>Gulo</taxon>
    </lineage>
</organism>